<accession>A0ABQ5M4D4</accession>
<keyword evidence="3" id="KW-1185">Reference proteome</keyword>
<dbReference type="InterPro" id="IPR018689">
    <property type="entry name" value="Imm33_dom"/>
</dbReference>
<evidence type="ECO:0000313" key="2">
    <source>
        <dbReference type="EMBL" id="GLB29808.1"/>
    </source>
</evidence>
<evidence type="ECO:0000259" key="1">
    <source>
        <dbReference type="Pfam" id="PF09951"/>
    </source>
</evidence>
<dbReference type="EMBL" id="BRPJ01000031">
    <property type="protein sequence ID" value="GLB29808.1"/>
    <property type="molecule type" value="Genomic_DNA"/>
</dbReference>
<name>A0ABQ5M4D4_9FIRM</name>
<protein>
    <recommendedName>
        <fullName evidence="1">Immunity protein Imm33 domain-containing protein</fullName>
    </recommendedName>
</protein>
<reference evidence="2 3" key="1">
    <citation type="journal article" date="2024" name="Int. J. Syst. Evol. Microbiol.">
        <title>Lacrimispora brassicae sp. nov. isolated from fermented cabbage, and proposal of Clostridium indicum Gundawar et al. 2019 and Clostridium methoxybenzovorans Mechichi et al. 1999 as heterotypic synonyms of Lacrimispora amygdalina (Parshina et al. 2003) Haas and Blanchard 2020 and Lacrimispora indolis (McClung and McCoy 1957) Haas and Blanchard 2020, respectively.</title>
        <authorList>
            <person name="Kobayashi H."/>
            <person name="Tanizawa Y."/>
            <person name="Sakamoto M."/>
            <person name="Ohkuma M."/>
            <person name="Tohno M."/>
        </authorList>
    </citation>
    <scope>NUCLEOTIDE SEQUENCE [LARGE SCALE GENOMIC DNA]</scope>
    <source>
        <strain evidence="2 3">DSM 12857</strain>
    </source>
</reference>
<dbReference type="RefSeq" id="WP_346065067.1">
    <property type="nucleotide sequence ID" value="NZ_BRPJ01000031.1"/>
</dbReference>
<sequence length="113" mass="13153">MIENDIYGGFIVSRNVYNGIPVRYSFREKSSIKQLNGWNLLSEKDDDEYIKNPDNFIIINAETINKIAPVILEIFEAPYGADLFWLYEEGVFIGFYDLKSERETTIDEILENS</sequence>
<evidence type="ECO:0000313" key="3">
    <source>
        <dbReference type="Proteomes" id="UP001419084"/>
    </source>
</evidence>
<dbReference type="Pfam" id="PF09951">
    <property type="entry name" value="Imm33"/>
    <property type="match status" value="1"/>
</dbReference>
<organism evidence="2 3">
    <name type="scientific">Lacrimispora amygdalina</name>
    <dbReference type="NCBI Taxonomy" id="253257"/>
    <lineage>
        <taxon>Bacteria</taxon>
        <taxon>Bacillati</taxon>
        <taxon>Bacillota</taxon>
        <taxon>Clostridia</taxon>
        <taxon>Lachnospirales</taxon>
        <taxon>Lachnospiraceae</taxon>
        <taxon>Lacrimispora</taxon>
    </lineage>
</organism>
<feature type="domain" description="Immunity protein Imm33" evidence="1">
    <location>
        <begin position="11"/>
        <end position="92"/>
    </location>
</feature>
<comment type="caution">
    <text evidence="2">The sequence shown here is derived from an EMBL/GenBank/DDBJ whole genome shotgun (WGS) entry which is preliminary data.</text>
</comment>
<dbReference type="Proteomes" id="UP001419084">
    <property type="component" value="Unassembled WGS sequence"/>
</dbReference>
<gene>
    <name evidence="2" type="ORF">LAD12857_17310</name>
</gene>
<proteinExistence type="predicted"/>